<feature type="transmembrane region" description="Helical" evidence="6">
    <location>
        <begin position="39"/>
        <end position="58"/>
    </location>
</feature>
<dbReference type="OrthoDB" id="9787939at2"/>
<dbReference type="NCBIfam" id="NF038013">
    <property type="entry name" value="AceTr_1"/>
    <property type="match status" value="1"/>
</dbReference>
<evidence type="ECO:0000256" key="5">
    <source>
        <dbReference type="ARBA" id="ARBA00023136"/>
    </source>
</evidence>
<feature type="transmembrane region" description="Helical" evidence="6">
    <location>
        <begin position="65"/>
        <end position="86"/>
    </location>
</feature>
<reference evidence="7 8" key="1">
    <citation type="submission" date="2019-01" db="EMBL/GenBank/DDBJ databases">
        <title>Filimonas sp. strain TTM-71.</title>
        <authorList>
            <person name="Chen W.-M."/>
        </authorList>
    </citation>
    <scope>NUCLEOTIDE SEQUENCE [LARGE SCALE GENOMIC DNA]</scope>
    <source>
        <strain evidence="7 8">TTM-71</strain>
    </source>
</reference>
<keyword evidence="3 6" id="KW-0812">Transmembrane</keyword>
<dbReference type="PANTHER" id="PTHR30178:SF3">
    <property type="entry name" value="SUCCINATE-ACETATE_PROTON SYMPORTER SATP"/>
    <property type="match status" value="1"/>
</dbReference>
<evidence type="ECO:0000313" key="7">
    <source>
        <dbReference type="EMBL" id="RXK87298.1"/>
    </source>
</evidence>
<comment type="subcellular location">
    <subcellularLocation>
        <location evidence="1">Membrane</location>
        <topology evidence="1">Multi-pass membrane protein</topology>
    </subcellularLocation>
</comment>
<dbReference type="Pfam" id="PF01184">
    <property type="entry name" value="Gpr1_Fun34_YaaH"/>
    <property type="match status" value="1"/>
</dbReference>
<feature type="transmembrane region" description="Helical" evidence="6">
    <location>
        <begin position="12"/>
        <end position="33"/>
    </location>
</feature>
<dbReference type="GO" id="GO:0071422">
    <property type="term" value="P:succinate transmembrane transport"/>
    <property type="evidence" value="ECO:0007669"/>
    <property type="project" value="TreeGrafter"/>
</dbReference>
<dbReference type="GO" id="GO:0005886">
    <property type="term" value="C:plasma membrane"/>
    <property type="evidence" value="ECO:0007669"/>
    <property type="project" value="TreeGrafter"/>
</dbReference>
<evidence type="ECO:0000256" key="1">
    <source>
        <dbReference type="ARBA" id="ARBA00004141"/>
    </source>
</evidence>
<dbReference type="GO" id="GO:0015360">
    <property type="term" value="F:acetate:proton symporter activity"/>
    <property type="evidence" value="ECO:0007669"/>
    <property type="project" value="TreeGrafter"/>
</dbReference>
<dbReference type="EMBL" id="SDHZ01000001">
    <property type="protein sequence ID" value="RXK87298.1"/>
    <property type="molecule type" value="Genomic_DNA"/>
</dbReference>
<evidence type="ECO:0000256" key="4">
    <source>
        <dbReference type="ARBA" id="ARBA00022989"/>
    </source>
</evidence>
<evidence type="ECO:0000313" key="8">
    <source>
        <dbReference type="Proteomes" id="UP000290545"/>
    </source>
</evidence>
<feature type="transmembrane region" description="Helical" evidence="6">
    <location>
        <begin position="125"/>
        <end position="142"/>
    </location>
</feature>
<gene>
    <name evidence="7" type="ORF">ESB13_11120</name>
</gene>
<dbReference type="Proteomes" id="UP000290545">
    <property type="component" value="Unassembled WGS sequence"/>
</dbReference>
<keyword evidence="5 6" id="KW-0472">Membrane</keyword>
<dbReference type="RefSeq" id="WP_129003048.1">
    <property type="nucleotide sequence ID" value="NZ_SDHZ01000001.1"/>
</dbReference>
<evidence type="ECO:0000256" key="2">
    <source>
        <dbReference type="ARBA" id="ARBA00005587"/>
    </source>
</evidence>
<dbReference type="InterPro" id="IPR047622">
    <property type="entry name" value="GPR1_FUN34_YAAH"/>
</dbReference>
<sequence>MKEEKDSYANPAPLGLFAFGMTTVLLNLHNAGFFELNSMILAMGVFYGGVAQVVAGIIEAKKNNTFGFTAFTSYGFFWLTFVGLLVLPKLGWAAPVSVNGIVAYLSMWGLFTLLLFIGTLRQSKALQFVFGSLALLFFLLALGDYTENAAIKSFAGYEGIVCGLIAIYTGIAQVLNELFGKTVLPIGAGKQAQH</sequence>
<proteinExistence type="inferred from homology"/>
<dbReference type="InterPro" id="IPR047623">
    <property type="entry name" value="SatP"/>
</dbReference>
<keyword evidence="8" id="KW-1185">Reference proteome</keyword>
<comment type="caution">
    <text evidence="7">The sequence shown here is derived from an EMBL/GenBank/DDBJ whole genome shotgun (WGS) entry which is preliminary data.</text>
</comment>
<dbReference type="PROSITE" id="PS01114">
    <property type="entry name" value="GPR1_FUN34_YAAH"/>
    <property type="match status" value="1"/>
</dbReference>
<keyword evidence="4 6" id="KW-1133">Transmembrane helix</keyword>
<comment type="similarity">
    <text evidence="2">Belongs to the acetate uptake transporter (AceTr) (TC 2.A.96) family.</text>
</comment>
<evidence type="ECO:0008006" key="9">
    <source>
        <dbReference type="Google" id="ProtNLM"/>
    </source>
</evidence>
<feature type="transmembrane region" description="Helical" evidence="6">
    <location>
        <begin position="92"/>
        <end position="118"/>
    </location>
</feature>
<dbReference type="AlphaFoldDB" id="A0A4Q1DE85"/>
<protein>
    <recommendedName>
        <fullName evidence="9">Acetate uptake transporter</fullName>
    </recommendedName>
</protein>
<evidence type="ECO:0000256" key="6">
    <source>
        <dbReference type="SAM" id="Phobius"/>
    </source>
</evidence>
<dbReference type="PANTHER" id="PTHR30178">
    <property type="entry name" value="INNER MEMBRANE PROTEIN YAAH"/>
    <property type="match status" value="1"/>
</dbReference>
<name>A0A4Q1DE85_9BACT</name>
<dbReference type="InterPro" id="IPR000791">
    <property type="entry name" value="Gpr1/Fun34/SatP-like"/>
</dbReference>
<evidence type="ECO:0000256" key="3">
    <source>
        <dbReference type="ARBA" id="ARBA00022692"/>
    </source>
</evidence>
<organism evidence="7 8">
    <name type="scientific">Filimonas effusa</name>
    <dbReference type="NCBI Taxonomy" id="2508721"/>
    <lineage>
        <taxon>Bacteria</taxon>
        <taxon>Pseudomonadati</taxon>
        <taxon>Bacteroidota</taxon>
        <taxon>Chitinophagia</taxon>
        <taxon>Chitinophagales</taxon>
        <taxon>Chitinophagaceae</taxon>
        <taxon>Filimonas</taxon>
    </lineage>
</organism>
<accession>A0A4Q1DE85</accession>
<feature type="transmembrane region" description="Helical" evidence="6">
    <location>
        <begin position="154"/>
        <end position="175"/>
    </location>
</feature>